<dbReference type="GO" id="GO:0016829">
    <property type="term" value="F:lyase activity"/>
    <property type="evidence" value="ECO:0007669"/>
    <property type="project" value="UniProtKB-UniRule"/>
</dbReference>
<dbReference type="STRING" id="1134406.ADN00_03760"/>
<proteinExistence type="inferred from homology"/>
<dbReference type="EMBL" id="LGCL01000015">
    <property type="protein sequence ID" value="KPL79017.1"/>
    <property type="molecule type" value="Genomic_DNA"/>
</dbReference>
<dbReference type="Proteomes" id="UP000050417">
    <property type="component" value="Unassembled WGS sequence"/>
</dbReference>
<accession>A0A0P6XAA6</accession>
<dbReference type="PATRIC" id="fig|1134406.4.peg.105"/>
<organism evidence="3 4">
    <name type="scientific">Ornatilinea apprima</name>
    <dbReference type="NCBI Taxonomy" id="1134406"/>
    <lineage>
        <taxon>Bacteria</taxon>
        <taxon>Bacillati</taxon>
        <taxon>Chloroflexota</taxon>
        <taxon>Anaerolineae</taxon>
        <taxon>Anaerolineales</taxon>
        <taxon>Anaerolineaceae</taxon>
        <taxon>Ornatilinea</taxon>
    </lineage>
</organism>
<reference evidence="3 4" key="1">
    <citation type="submission" date="2015-07" db="EMBL/GenBank/DDBJ databases">
        <title>Genome sequence of Ornatilinea apprima DSM 23815.</title>
        <authorList>
            <person name="Hemp J."/>
            <person name="Ward L.M."/>
            <person name="Pace L.A."/>
            <person name="Fischer W.W."/>
        </authorList>
    </citation>
    <scope>NUCLEOTIDE SEQUENCE [LARGE SCALE GENOMIC DNA]</scope>
    <source>
        <strain evidence="3 4">P3M-1</strain>
    </source>
</reference>
<dbReference type="Pfam" id="PF01969">
    <property type="entry name" value="Ni_insertion"/>
    <property type="match status" value="1"/>
</dbReference>
<evidence type="ECO:0000313" key="3">
    <source>
        <dbReference type="EMBL" id="KPL79017.1"/>
    </source>
</evidence>
<keyword evidence="4" id="KW-1185">Reference proteome</keyword>
<dbReference type="PANTHER" id="PTHR36566:SF1">
    <property type="entry name" value="PYRIDINIUM-3,5-BISTHIOCARBOXYLIC ACID MONONUCLEOTIDE NICKEL INSERTION PROTEIN"/>
    <property type="match status" value="1"/>
</dbReference>
<evidence type="ECO:0000256" key="1">
    <source>
        <dbReference type="ARBA" id="ARBA00022596"/>
    </source>
</evidence>
<dbReference type="RefSeq" id="WP_075061627.1">
    <property type="nucleotide sequence ID" value="NZ_LGCL01000015.1"/>
</dbReference>
<dbReference type="NCBIfam" id="TIGR00299">
    <property type="entry name" value="nickel pincer cofactor biosynthesis protein LarC"/>
    <property type="match status" value="1"/>
</dbReference>
<comment type="similarity">
    <text evidence="2">Belongs to the LarC family.</text>
</comment>
<gene>
    <name evidence="3" type="ORF">ADN00_03760</name>
</gene>
<sequence>MTRIAYLDCFSGIAGDMLLAAMVDAGLPQDYLTDQIGTLAIHEPYKLRFEETRKGSLRALRFFVEEHKHEHIHGHEHAHEDDHVHGHADTAHAPGQHRHLSEIEMLIDNSGLTARAKSIARLVFLKLAEAEAKVHGSRVEEVHFHEVGALDSIIDVVGAAVGLDYFGIERLYASDLPFTSGHVHSQHGIIPVPAPAVLALLEAVNAPLQPVAARMELVTPTGAAIVAALAAFERPAMRLEKVGVGAGKKDLEWPNILRLMIGSPAEEKRPLILMETNIDDMNPELYAPVMDALFQAGALDVFLSPIYMKKNRPAVKLSVIARKENEAALAGMILRQTSTFGLRVLAIERHEAEREIRQVSTVFGEVGVKVKFMDGKACQVSPEYEDCARLSKERGVAAQDVYLAALRAADSLLRG</sequence>
<evidence type="ECO:0000256" key="2">
    <source>
        <dbReference type="HAMAP-Rule" id="MF_01074"/>
    </source>
</evidence>
<name>A0A0P6XAA6_9CHLR</name>
<keyword evidence="2" id="KW-0456">Lyase</keyword>
<comment type="caution">
    <text evidence="3">The sequence shown here is derived from an EMBL/GenBank/DDBJ whole genome shotgun (WGS) entry which is preliminary data.</text>
</comment>
<protein>
    <recommendedName>
        <fullName evidence="2">Putative nickel insertion protein</fullName>
    </recommendedName>
</protein>
<dbReference type="OrthoDB" id="9765625at2"/>
<dbReference type="HAMAP" id="MF_01074">
    <property type="entry name" value="LarC"/>
    <property type="match status" value="1"/>
</dbReference>
<dbReference type="GO" id="GO:0016151">
    <property type="term" value="F:nickel cation binding"/>
    <property type="evidence" value="ECO:0007669"/>
    <property type="project" value="UniProtKB-UniRule"/>
</dbReference>
<dbReference type="PANTHER" id="PTHR36566">
    <property type="entry name" value="NICKEL INSERTION PROTEIN-RELATED"/>
    <property type="match status" value="1"/>
</dbReference>
<dbReference type="Gene3D" id="3.30.70.1380">
    <property type="entry name" value="Transcriptional regulatory protein pf0864 domain like"/>
    <property type="match status" value="1"/>
</dbReference>
<evidence type="ECO:0000313" key="4">
    <source>
        <dbReference type="Proteomes" id="UP000050417"/>
    </source>
</evidence>
<dbReference type="Gene3D" id="3.10.20.300">
    <property type="entry name" value="mk0293 like domain"/>
    <property type="match status" value="1"/>
</dbReference>
<dbReference type="AlphaFoldDB" id="A0A0P6XAA6"/>
<keyword evidence="1 2" id="KW-0533">Nickel</keyword>
<dbReference type="InterPro" id="IPR002822">
    <property type="entry name" value="Ni_insertion"/>
</dbReference>